<keyword evidence="4" id="KW-1185">Reference proteome</keyword>
<accession>A0A1U8AA54</accession>
<dbReference type="Proteomes" id="UP000189703">
    <property type="component" value="Unplaced"/>
</dbReference>
<feature type="coiled-coil region" evidence="2">
    <location>
        <begin position="1387"/>
        <end position="1426"/>
    </location>
</feature>
<feature type="compositionally biased region" description="Basic and acidic residues" evidence="3">
    <location>
        <begin position="734"/>
        <end position="921"/>
    </location>
</feature>
<dbReference type="FunFam" id="1.10.287.110:FF:000009">
    <property type="entry name" value="Auxilin-related protein 1"/>
    <property type="match status" value="1"/>
</dbReference>
<dbReference type="FunCoup" id="A0A1U8AA54">
    <property type="interactions" value="78"/>
</dbReference>
<feature type="compositionally biased region" description="Basic and acidic residues" evidence="3">
    <location>
        <begin position="450"/>
        <end position="461"/>
    </location>
</feature>
<dbReference type="Gene3D" id="1.10.287.110">
    <property type="entry name" value="DnaJ domain"/>
    <property type="match status" value="1"/>
</dbReference>
<dbReference type="InterPro" id="IPR036869">
    <property type="entry name" value="J_dom_sf"/>
</dbReference>
<name>A0A1U8AA54_NELNU</name>
<gene>
    <name evidence="5" type="primary">LOC104601830</name>
</gene>
<feature type="region of interest" description="Disordered" evidence="3">
    <location>
        <begin position="498"/>
        <end position="523"/>
    </location>
</feature>
<evidence type="ECO:0000313" key="4">
    <source>
        <dbReference type="Proteomes" id="UP000189703"/>
    </source>
</evidence>
<feature type="region of interest" description="Disordered" evidence="3">
    <location>
        <begin position="1303"/>
        <end position="1369"/>
    </location>
</feature>
<evidence type="ECO:0000313" key="5">
    <source>
        <dbReference type="RefSeq" id="XP_010263615.1"/>
    </source>
</evidence>
<feature type="region of interest" description="Disordered" evidence="3">
    <location>
        <begin position="1245"/>
        <end position="1282"/>
    </location>
</feature>
<dbReference type="GO" id="GO:0005737">
    <property type="term" value="C:cytoplasm"/>
    <property type="evidence" value="ECO:0000318"/>
    <property type="project" value="GO_Central"/>
</dbReference>
<dbReference type="PANTHER" id="PTHR23172">
    <property type="entry name" value="AUXILIN/CYCLIN G-ASSOCIATED KINASE-RELATED"/>
    <property type="match status" value="1"/>
</dbReference>
<evidence type="ECO:0000256" key="2">
    <source>
        <dbReference type="SAM" id="Coils"/>
    </source>
</evidence>
<feature type="region of interest" description="Disordered" evidence="3">
    <location>
        <begin position="116"/>
        <end position="148"/>
    </location>
</feature>
<dbReference type="PANTHER" id="PTHR23172:SF87">
    <property type="entry name" value="CHAPERONE DNAJ-DOMAIN SUPERFAMILY PROTEIN"/>
    <property type="match status" value="1"/>
</dbReference>
<feature type="compositionally biased region" description="Basic and acidic residues" evidence="3">
    <location>
        <begin position="513"/>
        <end position="523"/>
    </location>
</feature>
<feature type="compositionally biased region" description="Basic and acidic residues" evidence="3">
    <location>
        <begin position="990"/>
        <end position="1003"/>
    </location>
</feature>
<feature type="compositionally biased region" description="Low complexity" evidence="3">
    <location>
        <begin position="1352"/>
        <end position="1362"/>
    </location>
</feature>
<organism evidence="4 5">
    <name type="scientific">Nelumbo nucifera</name>
    <name type="common">Sacred lotus</name>
    <dbReference type="NCBI Taxonomy" id="4432"/>
    <lineage>
        <taxon>Eukaryota</taxon>
        <taxon>Viridiplantae</taxon>
        <taxon>Streptophyta</taxon>
        <taxon>Embryophyta</taxon>
        <taxon>Tracheophyta</taxon>
        <taxon>Spermatophyta</taxon>
        <taxon>Magnoliopsida</taxon>
        <taxon>Proteales</taxon>
        <taxon>Nelumbonaceae</taxon>
        <taxon>Nelumbo</taxon>
    </lineage>
</organism>
<protein>
    <submittedName>
        <fullName evidence="5">Auxilin-like protein 1</fullName>
    </submittedName>
</protein>
<dbReference type="KEGG" id="nnu:104601830"/>
<dbReference type="GO" id="GO:0030276">
    <property type="term" value="F:clathrin binding"/>
    <property type="evidence" value="ECO:0000318"/>
    <property type="project" value="GO_Central"/>
</dbReference>
<keyword evidence="1 2" id="KW-0175">Coiled coil</keyword>
<feature type="compositionally biased region" description="Basic and acidic residues" evidence="3">
    <location>
        <begin position="1303"/>
        <end position="1327"/>
    </location>
</feature>
<dbReference type="STRING" id="4432.A0A1U8AA54"/>
<dbReference type="GO" id="GO:0072318">
    <property type="term" value="P:clathrin coat disassembly"/>
    <property type="evidence" value="ECO:0000318"/>
    <property type="project" value="GO_Central"/>
</dbReference>
<feature type="region of interest" description="Disordered" evidence="3">
    <location>
        <begin position="590"/>
        <end position="618"/>
    </location>
</feature>
<feature type="region of interest" description="Disordered" evidence="3">
    <location>
        <begin position="1188"/>
        <end position="1229"/>
    </location>
</feature>
<dbReference type="RefSeq" id="XP_010263615.1">
    <property type="nucleotide sequence ID" value="XM_010265313.2"/>
</dbReference>
<dbReference type="OrthoDB" id="1717591at2759"/>
<feature type="coiled-coil region" evidence="2">
    <location>
        <begin position="345"/>
        <end position="376"/>
    </location>
</feature>
<dbReference type="eggNOG" id="KOG0431">
    <property type="taxonomic scope" value="Eukaryota"/>
</dbReference>
<feature type="compositionally biased region" description="Polar residues" evidence="3">
    <location>
        <begin position="132"/>
        <end position="148"/>
    </location>
</feature>
<feature type="region of interest" description="Disordered" evidence="3">
    <location>
        <begin position="990"/>
        <end position="1014"/>
    </location>
</feature>
<dbReference type="OMA" id="NGAYEQG"/>
<feature type="compositionally biased region" description="Basic and acidic residues" evidence="3">
    <location>
        <begin position="930"/>
        <end position="939"/>
    </location>
</feature>
<dbReference type="GO" id="GO:0072583">
    <property type="term" value="P:clathrin-dependent endocytosis"/>
    <property type="evidence" value="ECO:0000318"/>
    <property type="project" value="GO_Central"/>
</dbReference>
<dbReference type="SUPFAM" id="SSF46565">
    <property type="entry name" value="Chaperone J-domain"/>
    <property type="match status" value="1"/>
</dbReference>
<reference evidence="5" key="1">
    <citation type="submission" date="2025-08" db="UniProtKB">
        <authorList>
            <consortium name="RefSeq"/>
        </authorList>
    </citation>
    <scope>IDENTIFICATION</scope>
</reference>
<feature type="region of interest" description="Disordered" evidence="3">
    <location>
        <begin position="388"/>
        <end position="476"/>
    </location>
</feature>
<proteinExistence type="predicted"/>
<feature type="compositionally biased region" description="Polar residues" evidence="3">
    <location>
        <begin position="1328"/>
        <end position="1346"/>
    </location>
</feature>
<feature type="region of interest" description="Disordered" evidence="3">
    <location>
        <begin position="633"/>
        <end position="960"/>
    </location>
</feature>
<dbReference type="GO" id="GO:0031982">
    <property type="term" value="C:vesicle"/>
    <property type="evidence" value="ECO:0000318"/>
    <property type="project" value="GO_Central"/>
</dbReference>
<evidence type="ECO:0000256" key="1">
    <source>
        <dbReference type="ARBA" id="ARBA00023054"/>
    </source>
</evidence>
<sequence length="1648" mass="190401">MEDFSRSLHRSQASVTLSKKVSNGNGFTANTVYDDVFGGPPKFGVPTFTSRIEDYSEIFGSFHSSRGSSIPILDLPVVDGGDISFDVRSSKFDYSEIFGGFDFVAFADSYEELFMEPKGDESSSEEVWTPAETGSPSEGSNGDISCSENNEVLSNGTFNHSFNCVKQLDVSFHKANQKNEDGTSGTADTTQLPDVPGFTYVVDESAHLHGSDSEKPPSRASDDLSFNLDVSAGILERKSLRKTMSQPTTYSIEPMTCLNDFKPQQGSGRNRSNPNEVFLTVSEINLRTQPSHVPPPSRPPPKLANKMPPNLKTSENCDLEGAAGNSSLHFFNVEEEVSSAAAASAAAMKEAMEKAQARLKSAKESMERKRDGLQGRMKLGLKDDLKNKEKREGKAAHEAHIFKEEKTQKKYEREHGGIKGVSREEGQKVMRATKVAPDLGEKGKVNLPKESIEQKYMKESRSIPGSSNQKDGTGRWKEEKQFYEFVTTDNLRLASEADWGAQEQGQSNRKMKTAKEVCRQDDHEKQLKEAQKICEWEGNEKEHKEVLEQERSEKNLKEILEKEGCEKNQKQVHVQEELERTIKEACEMEENEKRLKEAHGQEENKKKQYEAREREENERRLIEACEKEDLENRLKEAWEREENERRLKEAKEREENKKKLEEAREREENEKKLEEAFEREENERRVRETLKREENEKRLREAHERDEKERKMQEAHQREEKEMMSLKDACGSEENEKKMEEAHRREENERTVKGACRGEENERKLEETFEREEQERRLKEALEKEENERRLKEALEEEENERKLKEACEREENERKMEEACEWEERERGLKEALEREENEKRLKESHEREDNERRLKEAFEREKSERRLKETCEQEEIEKRPKEARNKVENEKRRREGCVLDEDEKRQKESSEQVENERRQNNSCEWEENEKKLKAGEKAHKHKEMNQKAVSGISNPDGIETNLEATQETCRYEMSRKLEADKEEVIKDSARDACGHEKKGKEWAATPMANGQDEKVRLKGSHITESANAHEINQNKMEDAIEPLQLDDNEKKFGSSEEDVGQDQIEKYNKASQTASAHEANRNMIKDTTWVFPLDDNEKKSRACEADVGQDKKEESNRKYQVDCIQENFERKERLAQTVNEWDENRRSVLEEKENMPRVAQEANTSYAAEKRKCYSEIITIETKEKEDKMQTEIDQEKEQLRKIEEEREREREREKDRMAVERATREARERAFADARERAERAAVERATAEARQRAMAEARERLEKASAEARERSLAEKASMEAKLRLERAAVERATAEARERAAEKAMAERAAMEARERMERSASDKFSTTPTDGGIKQSTSSSELRDPQFQSSSSFSSSRYPNLSNHDASHAAEKFQGAEVESAQRCKARLERHQRTVERAAKALAEKNMRDLLAQREQAERHRLAETLGADVKRWSNGKEGNLRALLSTLQYILGPDSGWQPIPLTEVITAAAVKKAYRKATLCVHPDKLQQRGASIQQKYICEKVFDLLKVHHWLPISLIMIALKNYLEINSSALIMHSHDIVICMVLNLSRDVDFLFSYIAKKKNGGIVPVLPLSFVKMLSLSFPYAIQDPWTSYCPCGLMYFNLHQILRVQLRSVQLEHTCLPKKKKDPIQLRFSILFLLI</sequence>
<evidence type="ECO:0000256" key="3">
    <source>
        <dbReference type="SAM" id="MobiDB-lite"/>
    </source>
</evidence>
<feature type="compositionally biased region" description="Basic and acidic residues" evidence="3">
    <location>
        <begin position="388"/>
        <end position="428"/>
    </location>
</feature>
<feature type="compositionally biased region" description="Basic and acidic residues" evidence="3">
    <location>
        <begin position="633"/>
        <end position="725"/>
    </location>
</feature>
<dbReference type="GeneID" id="104601830"/>
<dbReference type="InParanoid" id="A0A1U8AA54"/>